<dbReference type="AlphaFoldDB" id="X0Z2V7"/>
<protein>
    <submittedName>
        <fullName evidence="1">Uncharacterized protein</fullName>
    </submittedName>
</protein>
<evidence type="ECO:0000313" key="1">
    <source>
        <dbReference type="EMBL" id="GAG63605.1"/>
    </source>
</evidence>
<reference evidence="1" key="1">
    <citation type="journal article" date="2014" name="Front. Microbiol.">
        <title>High frequency of phylogenetically diverse reductive dehalogenase-homologous genes in deep subseafloor sedimentary metagenomes.</title>
        <authorList>
            <person name="Kawai M."/>
            <person name="Futagami T."/>
            <person name="Toyoda A."/>
            <person name="Takaki Y."/>
            <person name="Nishi S."/>
            <person name="Hori S."/>
            <person name="Arai W."/>
            <person name="Tsubouchi T."/>
            <person name="Morono Y."/>
            <person name="Uchiyama I."/>
            <person name="Ito T."/>
            <person name="Fujiyama A."/>
            <person name="Inagaki F."/>
            <person name="Takami H."/>
        </authorList>
    </citation>
    <scope>NUCLEOTIDE SEQUENCE</scope>
    <source>
        <strain evidence="1">Expedition CK06-06</strain>
    </source>
</reference>
<accession>X0Z2V7</accession>
<gene>
    <name evidence="1" type="ORF">S01H4_20349</name>
</gene>
<organism evidence="1">
    <name type="scientific">marine sediment metagenome</name>
    <dbReference type="NCBI Taxonomy" id="412755"/>
    <lineage>
        <taxon>unclassified sequences</taxon>
        <taxon>metagenomes</taxon>
        <taxon>ecological metagenomes</taxon>
    </lineage>
</organism>
<sequence length="49" mass="5824">MNRVENYIHIFNKDFLEDFMTHVGLTISETGIYRPGFAEEIHIKAIKRK</sequence>
<dbReference type="EMBL" id="BART01009143">
    <property type="protein sequence ID" value="GAG63605.1"/>
    <property type="molecule type" value="Genomic_DNA"/>
</dbReference>
<proteinExistence type="predicted"/>
<name>X0Z2V7_9ZZZZ</name>
<comment type="caution">
    <text evidence="1">The sequence shown here is derived from an EMBL/GenBank/DDBJ whole genome shotgun (WGS) entry which is preliminary data.</text>
</comment>